<keyword evidence="3 5" id="KW-0274">FAD</keyword>
<dbReference type="PANTHER" id="PTHR43400:SF7">
    <property type="entry name" value="FAD-DEPENDENT OXIDOREDUCTASE 2 FAD BINDING DOMAIN-CONTAINING PROTEIN"/>
    <property type="match status" value="1"/>
</dbReference>
<comment type="similarity">
    <text evidence="5">Belongs to the FAD-dependent oxidoreductase 2 family. FRD/SDH subfamily.</text>
</comment>
<dbReference type="InterPro" id="IPR003953">
    <property type="entry name" value="FAD-dep_OxRdtase_2_FAD-bd"/>
</dbReference>
<name>A0A388SC41_9BURK</name>
<dbReference type="GO" id="GO:0010181">
    <property type="term" value="F:FMN binding"/>
    <property type="evidence" value="ECO:0007669"/>
    <property type="project" value="InterPro"/>
</dbReference>
<evidence type="ECO:0000256" key="3">
    <source>
        <dbReference type="ARBA" id="ARBA00022827"/>
    </source>
</evidence>
<dbReference type="InterPro" id="IPR036188">
    <property type="entry name" value="FAD/NAD-bd_sf"/>
</dbReference>
<dbReference type="AlphaFoldDB" id="A0A388SC41"/>
<dbReference type="PANTHER" id="PTHR43400">
    <property type="entry name" value="FUMARATE REDUCTASE"/>
    <property type="match status" value="1"/>
</dbReference>
<dbReference type="Pfam" id="PF00890">
    <property type="entry name" value="FAD_binding_2"/>
    <property type="match status" value="1"/>
</dbReference>
<feature type="domain" description="FAD-dependent oxidoreductase 2 FAD-binding" evidence="6">
    <location>
        <begin position="21"/>
        <end position="462"/>
    </location>
</feature>
<evidence type="ECO:0000256" key="1">
    <source>
        <dbReference type="ARBA" id="ARBA00001974"/>
    </source>
</evidence>
<dbReference type="SUPFAM" id="SSF56425">
    <property type="entry name" value="Succinate dehydrogenase/fumarate reductase flavoprotein, catalytic domain"/>
    <property type="match status" value="1"/>
</dbReference>
<dbReference type="EMBL" id="BGZJ01000001">
    <property type="protein sequence ID" value="GBO93892.1"/>
    <property type="molecule type" value="Genomic_DNA"/>
</dbReference>
<evidence type="ECO:0000256" key="5">
    <source>
        <dbReference type="RuleBase" id="RU366062"/>
    </source>
</evidence>
<comment type="caution">
    <text evidence="7">The sequence shown here is derived from an EMBL/GenBank/DDBJ whole genome shotgun (WGS) entry which is preliminary data.</text>
</comment>
<dbReference type="Proteomes" id="UP000266091">
    <property type="component" value="Unassembled WGS sequence"/>
</dbReference>
<keyword evidence="4 5" id="KW-0560">Oxidoreductase</keyword>
<evidence type="ECO:0000259" key="6">
    <source>
        <dbReference type="Pfam" id="PF00890"/>
    </source>
</evidence>
<reference evidence="7 8" key="1">
    <citation type="journal article" date="2018" name="Int. J. Syst. Evol. Microbiol.">
        <title>Mesosutterella multiformis gen. nov., sp. nov., a member of the family Sutterellaceae and Sutterella megalosphaeroides sp. nov., isolated from human faeces.</title>
        <authorList>
            <person name="Sakamoto M."/>
            <person name="Ikeyama N."/>
            <person name="Kunihiro T."/>
            <person name="Iino T."/>
            <person name="Yuki M."/>
            <person name="Ohkuma M."/>
        </authorList>
    </citation>
    <scope>NUCLEOTIDE SEQUENCE [LARGE SCALE GENOMIC DNA]</scope>
    <source>
        <strain evidence="7 8">4NBBH2</strain>
    </source>
</reference>
<gene>
    <name evidence="7" type="ORF">MESMUL_12460</name>
</gene>
<protein>
    <recommendedName>
        <fullName evidence="6">FAD-dependent oxidoreductase 2 FAD-binding domain-containing protein</fullName>
    </recommendedName>
</protein>
<dbReference type="SUPFAM" id="SSF51905">
    <property type="entry name" value="FAD/NAD(P)-binding domain"/>
    <property type="match status" value="1"/>
</dbReference>
<keyword evidence="8" id="KW-1185">Reference proteome</keyword>
<comment type="cofactor">
    <cofactor evidence="1">
        <name>FAD</name>
        <dbReference type="ChEBI" id="CHEBI:57692"/>
    </cofactor>
</comment>
<proteinExistence type="inferred from homology"/>
<evidence type="ECO:0000256" key="4">
    <source>
        <dbReference type="ARBA" id="ARBA00023002"/>
    </source>
</evidence>
<dbReference type="InterPro" id="IPR050315">
    <property type="entry name" value="FAD-oxidoreductase_2"/>
</dbReference>
<keyword evidence="2 5" id="KW-0285">Flavoprotein</keyword>
<organism evidence="7 8">
    <name type="scientific">Mesosutterella multiformis</name>
    <dbReference type="NCBI Taxonomy" id="2259133"/>
    <lineage>
        <taxon>Bacteria</taxon>
        <taxon>Pseudomonadati</taxon>
        <taxon>Pseudomonadota</taxon>
        <taxon>Betaproteobacteria</taxon>
        <taxon>Burkholderiales</taxon>
        <taxon>Sutterellaceae</taxon>
        <taxon>Mesosutterella</taxon>
    </lineage>
</organism>
<evidence type="ECO:0000313" key="8">
    <source>
        <dbReference type="Proteomes" id="UP000266091"/>
    </source>
</evidence>
<dbReference type="Gene3D" id="3.50.50.60">
    <property type="entry name" value="FAD/NAD(P)-binding domain"/>
    <property type="match status" value="1"/>
</dbReference>
<evidence type="ECO:0000256" key="2">
    <source>
        <dbReference type="ARBA" id="ARBA00022630"/>
    </source>
</evidence>
<dbReference type="Gene3D" id="3.90.700.10">
    <property type="entry name" value="Succinate dehydrogenase/fumarate reductase flavoprotein, catalytic domain"/>
    <property type="match status" value="1"/>
</dbReference>
<accession>A0A388SC41</accession>
<evidence type="ECO:0000313" key="7">
    <source>
        <dbReference type="EMBL" id="GBO93892.1"/>
    </source>
</evidence>
<dbReference type="NCBIfam" id="TIGR01813">
    <property type="entry name" value="flavo_cyto_c"/>
    <property type="match status" value="1"/>
</dbReference>
<dbReference type="InterPro" id="IPR010960">
    <property type="entry name" value="Flavocytochrome_c"/>
</dbReference>
<dbReference type="GO" id="GO:0016491">
    <property type="term" value="F:oxidoreductase activity"/>
    <property type="evidence" value="ECO:0007669"/>
    <property type="project" value="UniProtKB-KW"/>
</dbReference>
<sequence>MKQFEKKAEFHPIHDRTYEADVVIVGGGGAGLASAISSMQAGAKKVIVLEKLGYLGGSTNVSGAALNAVDDKRQKAQGIQDSFETFYQSTMKGGHNVGNPELVRYMTRHSIDAVHWMESLGVKFKDHIGAATGSLGQRSHYPVDPSGNAYIRVFEKVIADSNGKIQVLLDTPAKSLIQDKSGRVIGVVADNFGSKVTVKAKDGVILATGGFGANVAFRQKVNTGVWKHVRLDDTIGCTNIQKAAQGDGLFMAQKAGAELIGLSDIQLHPCGTPGTGLMENIRTSGRNRIFVNSDGQRFVSEGAARDVLANAIFHQKGSTYWIVVNKLRYPSRDFKDSMGATIRDMVALGAVVEAPTLDELAQKTGMKAADLKASIQQYNDAVTGKQKDRFGFIANNTDDKPMTEGPWYACKKVPTVHHTMGGIRIDVKSEALNAKGQPIPGLYAVGEVTGGIHGANRLGGNAIADIMTFGHAVGPHIVQGK</sequence>
<dbReference type="InterPro" id="IPR027477">
    <property type="entry name" value="Succ_DH/fumarate_Rdtase_cat_sf"/>
</dbReference>